<dbReference type="STRING" id="3641.A0A061EKT9"/>
<dbReference type="GO" id="GO:1990904">
    <property type="term" value="C:ribonucleoprotein complex"/>
    <property type="evidence" value="ECO:0007669"/>
    <property type="project" value="UniProtKB-KW"/>
</dbReference>
<dbReference type="eggNOG" id="KOG1753">
    <property type="taxonomic scope" value="Eukaryota"/>
</dbReference>
<dbReference type="Proteomes" id="UP000026915">
    <property type="component" value="Chromosome 4"/>
</dbReference>
<dbReference type="SUPFAM" id="SSF54211">
    <property type="entry name" value="Ribosomal protein S5 domain 2-like"/>
    <property type="match status" value="1"/>
</dbReference>
<dbReference type="Gramene" id="EOY05263">
    <property type="protein sequence ID" value="EOY05263"/>
    <property type="gene ID" value="TCM_020303"/>
</dbReference>
<evidence type="ECO:0000256" key="3">
    <source>
        <dbReference type="ARBA" id="ARBA00023274"/>
    </source>
</evidence>
<proteinExistence type="inferred from homology"/>
<dbReference type="InParanoid" id="A0A061EKT9"/>
<dbReference type="GO" id="GO:0003735">
    <property type="term" value="F:structural constituent of ribosome"/>
    <property type="evidence" value="ECO:0007669"/>
    <property type="project" value="InterPro"/>
</dbReference>
<dbReference type="PANTHER" id="PTHR21569:SF16">
    <property type="entry name" value="RIBOSOMAL PROTEIN S16"/>
    <property type="match status" value="1"/>
</dbReference>
<dbReference type="InterPro" id="IPR014721">
    <property type="entry name" value="Ribsml_uS5_D2-typ_fold_subgr"/>
</dbReference>
<gene>
    <name evidence="4" type="ORF">TCM_020303</name>
</gene>
<dbReference type="InterPro" id="IPR020568">
    <property type="entry name" value="Ribosomal_Su5_D2-typ_SF"/>
</dbReference>
<evidence type="ECO:0000256" key="2">
    <source>
        <dbReference type="ARBA" id="ARBA00022980"/>
    </source>
</evidence>
<comment type="similarity">
    <text evidence="1">Belongs to the universal ribosomal protein uS9 family.</text>
</comment>
<dbReference type="GO" id="GO:0006412">
    <property type="term" value="P:translation"/>
    <property type="evidence" value="ECO:0007669"/>
    <property type="project" value="InterPro"/>
</dbReference>
<evidence type="ECO:0000256" key="1">
    <source>
        <dbReference type="ARBA" id="ARBA00005251"/>
    </source>
</evidence>
<keyword evidence="3" id="KW-0687">Ribonucleoprotein</keyword>
<protein>
    <submittedName>
        <fullName evidence="4">Uncharacterized protein</fullName>
    </submittedName>
</protein>
<name>A0A061EKT9_THECC</name>
<keyword evidence="2" id="KW-0689">Ribosomal protein</keyword>
<dbReference type="HOGENOM" id="CLU_2390426_0_0_1"/>
<dbReference type="EMBL" id="CM001882">
    <property type="protein sequence ID" value="EOY05263.1"/>
    <property type="molecule type" value="Genomic_DNA"/>
</dbReference>
<dbReference type="Gene3D" id="3.30.230.10">
    <property type="match status" value="1"/>
</dbReference>
<dbReference type="GO" id="GO:0005840">
    <property type="term" value="C:ribosome"/>
    <property type="evidence" value="ECO:0007669"/>
    <property type="project" value="UniProtKB-KW"/>
</dbReference>
<sequence>MYAIRQSIAKALVAFYQNYVDEQSKKKIKDISVWYDRTLVLEDPRPCEPKKFSVCGGIFGTLEDGLRFETMVLFCPDQIPSSWEVSCQITRDLE</sequence>
<dbReference type="PANTHER" id="PTHR21569">
    <property type="entry name" value="RIBOSOMAL PROTEIN S9"/>
    <property type="match status" value="1"/>
</dbReference>
<evidence type="ECO:0000313" key="4">
    <source>
        <dbReference type="EMBL" id="EOY05263.1"/>
    </source>
</evidence>
<dbReference type="Pfam" id="PF00380">
    <property type="entry name" value="Ribosomal_S9"/>
    <property type="match status" value="1"/>
</dbReference>
<reference evidence="4 5" key="1">
    <citation type="journal article" date="2013" name="Genome Biol.">
        <title>The genome sequence of the most widely cultivated cacao type and its use to identify candidate genes regulating pod color.</title>
        <authorList>
            <person name="Motamayor J.C."/>
            <person name="Mockaitis K."/>
            <person name="Schmutz J."/>
            <person name="Haiminen N."/>
            <person name="Iii D.L."/>
            <person name="Cornejo O."/>
            <person name="Findley S.D."/>
            <person name="Zheng P."/>
            <person name="Utro F."/>
            <person name="Royaert S."/>
            <person name="Saski C."/>
            <person name="Jenkins J."/>
            <person name="Podicheti R."/>
            <person name="Zhao M."/>
            <person name="Scheffler B.E."/>
            <person name="Stack J.C."/>
            <person name="Feltus F.A."/>
            <person name="Mustiga G.M."/>
            <person name="Amores F."/>
            <person name="Phillips W."/>
            <person name="Marelli J.P."/>
            <person name="May G.D."/>
            <person name="Shapiro H."/>
            <person name="Ma J."/>
            <person name="Bustamante C.D."/>
            <person name="Schnell R.J."/>
            <person name="Main D."/>
            <person name="Gilbert D."/>
            <person name="Parida L."/>
            <person name="Kuhn D.N."/>
        </authorList>
    </citation>
    <scope>NUCLEOTIDE SEQUENCE [LARGE SCALE GENOMIC DNA]</scope>
    <source>
        <strain evidence="5">cv. Matina 1-6</strain>
    </source>
</reference>
<dbReference type="AlphaFoldDB" id="A0A061EKT9"/>
<keyword evidence="5" id="KW-1185">Reference proteome</keyword>
<dbReference type="InterPro" id="IPR000754">
    <property type="entry name" value="Ribosomal_uS9"/>
</dbReference>
<organism evidence="4 5">
    <name type="scientific">Theobroma cacao</name>
    <name type="common">Cacao</name>
    <name type="synonym">Cocoa</name>
    <dbReference type="NCBI Taxonomy" id="3641"/>
    <lineage>
        <taxon>Eukaryota</taxon>
        <taxon>Viridiplantae</taxon>
        <taxon>Streptophyta</taxon>
        <taxon>Embryophyta</taxon>
        <taxon>Tracheophyta</taxon>
        <taxon>Spermatophyta</taxon>
        <taxon>Magnoliopsida</taxon>
        <taxon>eudicotyledons</taxon>
        <taxon>Gunneridae</taxon>
        <taxon>Pentapetalae</taxon>
        <taxon>rosids</taxon>
        <taxon>malvids</taxon>
        <taxon>Malvales</taxon>
        <taxon>Malvaceae</taxon>
        <taxon>Byttnerioideae</taxon>
        <taxon>Theobroma</taxon>
    </lineage>
</organism>
<evidence type="ECO:0000313" key="5">
    <source>
        <dbReference type="Proteomes" id="UP000026915"/>
    </source>
</evidence>
<accession>A0A061EKT9</accession>